<dbReference type="PANTHER" id="PTHR30543:SF21">
    <property type="entry name" value="NAD(P)H-DEPENDENT FMN REDUCTASE LOT6"/>
    <property type="match status" value="1"/>
</dbReference>
<dbReference type="InterPro" id="IPR050712">
    <property type="entry name" value="NAD(P)H-dep_reductase"/>
</dbReference>
<reference evidence="2 3" key="1">
    <citation type="submission" date="2016-09" db="EMBL/GenBank/DDBJ databases">
        <title>Extensive genetic diversity and differential bi-allelic expression allows diatom success in the polar Southern Ocean.</title>
        <authorList>
            <consortium name="DOE Joint Genome Institute"/>
            <person name="Mock T."/>
            <person name="Otillar R.P."/>
            <person name="Strauss J."/>
            <person name="Dupont C."/>
            <person name="Frickenhaus S."/>
            <person name="Maumus F."/>
            <person name="Mcmullan M."/>
            <person name="Sanges R."/>
            <person name="Schmutz J."/>
            <person name="Toseland A."/>
            <person name="Valas R."/>
            <person name="Veluchamy A."/>
            <person name="Ward B.J."/>
            <person name="Allen A."/>
            <person name="Barry K."/>
            <person name="Falciatore A."/>
            <person name="Ferrante M."/>
            <person name="Fortunato A.E."/>
            <person name="Gloeckner G."/>
            <person name="Gruber A."/>
            <person name="Hipkin R."/>
            <person name="Janech M."/>
            <person name="Kroth P."/>
            <person name="Leese F."/>
            <person name="Lindquist E."/>
            <person name="Lyon B.R."/>
            <person name="Martin J."/>
            <person name="Mayer C."/>
            <person name="Parker M."/>
            <person name="Quesneville H."/>
            <person name="Raymond J."/>
            <person name="Uhlig C."/>
            <person name="Valentin K.U."/>
            <person name="Worden A.Z."/>
            <person name="Armbrust E.V."/>
            <person name="Bowler C."/>
            <person name="Green B."/>
            <person name="Moulton V."/>
            <person name="Van Oosterhout C."/>
            <person name="Grigoriev I."/>
        </authorList>
    </citation>
    <scope>NUCLEOTIDE SEQUENCE [LARGE SCALE GENOMIC DNA]</scope>
    <source>
        <strain evidence="2 3">CCMP1102</strain>
    </source>
</reference>
<evidence type="ECO:0000313" key="3">
    <source>
        <dbReference type="Proteomes" id="UP000095751"/>
    </source>
</evidence>
<dbReference type="InterPro" id="IPR005025">
    <property type="entry name" value="FMN_Rdtase-like_dom"/>
</dbReference>
<name>A0A1E7F0W9_9STRA</name>
<dbReference type="KEGG" id="fcy:FRACYDRAFT_270676"/>
<dbReference type="InParanoid" id="A0A1E7F0W9"/>
<dbReference type="GO" id="GO:0005829">
    <property type="term" value="C:cytosol"/>
    <property type="evidence" value="ECO:0007669"/>
    <property type="project" value="TreeGrafter"/>
</dbReference>
<feature type="domain" description="NADPH-dependent FMN reductase-like" evidence="1">
    <location>
        <begin position="7"/>
        <end position="151"/>
    </location>
</feature>
<gene>
    <name evidence="2" type="ORF">FRACYDRAFT_270676</name>
</gene>
<evidence type="ECO:0000313" key="2">
    <source>
        <dbReference type="EMBL" id="OEU11777.1"/>
    </source>
</evidence>
<protein>
    <submittedName>
        <fullName evidence="2">FMN_red-domain-containing protein</fullName>
    </submittedName>
</protein>
<dbReference type="InterPro" id="IPR029039">
    <property type="entry name" value="Flavoprotein-like_sf"/>
</dbReference>
<dbReference type="Gene3D" id="3.40.50.360">
    <property type="match status" value="1"/>
</dbReference>
<keyword evidence="3" id="KW-1185">Reference proteome</keyword>
<dbReference type="Pfam" id="PF03358">
    <property type="entry name" value="FMN_red"/>
    <property type="match status" value="1"/>
</dbReference>
<evidence type="ECO:0000259" key="1">
    <source>
        <dbReference type="Pfam" id="PF03358"/>
    </source>
</evidence>
<dbReference type="GO" id="GO:0010181">
    <property type="term" value="F:FMN binding"/>
    <property type="evidence" value="ECO:0007669"/>
    <property type="project" value="TreeGrafter"/>
</dbReference>
<dbReference type="EMBL" id="KV784366">
    <property type="protein sequence ID" value="OEU11777.1"/>
    <property type="molecule type" value="Genomic_DNA"/>
</dbReference>
<dbReference type="OrthoDB" id="68575at2759"/>
<sequence>MKMTLPIKVLGISGSLRKISTNMSALEYMESQAPKLGIDFEIASLQDVPFFNPDTEDDKNDATIKLLEQMKAADAFVFASPEYNYSFTPALKNALDWGSRLPGNEGFKGKAASLISAGGGFGGGRSQYHVRQVAVFLDLFVLNKPEVFLSSFDGTFDKESLELVSEHAQESLVKQLEALKELSLKLNPKEENPKEETPIEIMA</sequence>
<dbReference type="AlphaFoldDB" id="A0A1E7F0W9"/>
<dbReference type="SUPFAM" id="SSF52218">
    <property type="entry name" value="Flavoproteins"/>
    <property type="match status" value="1"/>
</dbReference>
<accession>A0A1E7F0W9</accession>
<organism evidence="2 3">
    <name type="scientific">Fragilariopsis cylindrus CCMP1102</name>
    <dbReference type="NCBI Taxonomy" id="635003"/>
    <lineage>
        <taxon>Eukaryota</taxon>
        <taxon>Sar</taxon>
        <taxon>Stramenopiles</taxon>
        <taxon>Ochrophyta</taxon>
        <taxon>Bacillariophyta</taxon>
        <taxon>Bacillariophyceae</taxon>
        <taxon>Bacillariophycidae</taxon>
        <taxon>Bacillariales</taxon>
        <taxon>Bacillariaceae</taxon>
        <taxon>Fragilariopsis</taxon>
    </lineage>
</organism>
<dbReference type="PANTHER" id="PTHR30543">
    <property type="entry name" value="CHROMATE REDUCTASE"/>
    <property type="match status" value="1"/>
</dbReference>
<dbReference type="Proteomes" id="UP000095751">
    <property type="component" value="Unassembled WGS sequence"/>
</dbReference>
<proteinExistence type="predicted"/>
<dbReference type="GO" id="GO:0016491">
    <property type="term" value="F:oxidoreductase activity"/>
    <property type="evidence" value="ECO:0007669"/>
    <property type="project" value="InterPro"/>
</dbReference>